<protein>
    <submittedName>
        <fullName evidence="1">Uncharacterized protein</fullName>
    </submittedName>
</protein>
<dbReference type="RefSeq" id="WP_251796475.1">
    <property type="nucleotide sequence ID" value="NZ_JAMQOL010000003.1"/>
</dbReference>
<comment type="caution">
    <text evidence="1">The sequence shown here is derived from an EMBL/GenBank/DDBJ whole genome shotgun (WGS) entry which is preliminary data.</text>
</comment>
<accession>A0ABT0XS26</accession>
<reference evidence="1 2" key="1">
    <citation type="submission" date="2022-06" db="EMBL/GenBank/DDBJ databases">
        <title>Actinoplanes abujensis sp. nov., isolated from Nigerian arid soil.</title>
        <authorList>
            <person name="Ding P."/>
        </authorList>
    </citation>
    <scope>NUCLEOTIDE SEQUENCE [LARGE SCALE GENOMIC DNA]</scope>
    <source>
        <strain evidence="2">TRM88002</strain>
    </source>
</reference>
<sequence length="167" mass="19172">MFLLHRHVADPFMWLSDYPEDQVDRNAVASVKQDLGWVNGRLPAGPRGPLLFDAPDEEVLKRVTGLLVDFSWWLETCSDEDVDEWVAGNLQEGTACLIAEMADEQRSRLLEILDELAVAEQHDSRRYEMRFFPFAVGLIETEPDEAKPLHRRWVRPQDRIAGQVVGE</sequence>
<evidence type="ECO:0000313" key="2">
    <source>
        <dbReference type="Proteomes" id="UP001523216"/>
    </source>
</evidence>
<dbReference type="EMBL" id="JAMQOL010000003">
    <property type="protein sequence ID" value="MCM4076574.1"/>
    <property type="molecule type" value="Genomic_DNA"/>
</dbReference>
<dbReference type="Proteomes" id="UP001523216">
    <property type="component" value="Unassembled WGS sequence"/>
</dbReference>
<keyword evidence="2" id="KW-1185">Reference proteome</keyword>
<gene>
    <name evidence="1" type="ORF">LXN57_03225</name>
</gene>
<name>A0ABT0XS26_9ACTN</name>
<organism evidence="1 2">
    <name type="scientific">Paractinoplanes hotanensis</name>
    <dbReference type="NCBI Taxonomy" id="2906497"/>
    <lineage>
        <taxon>Bacteria</taxon>
        <taxon>Bacillati</taxon>
        <taxon>Actinomycetota</taxon>
        <taxon>Actinomycetes</taxon>
        <taxon>Micromonosporales</taxon>
        <taxon>Micromonosporaceae</taxon>
        <taxon>Paractinoplanes</taxon>
    </lineage>
</organism>
<evidence type="ECO:0000313" key="1">
    <source>
        <dbReference type="EMBL" id="MCM4076574.1"/>
    </source>
</evidence>
<proteinExistence type="predicted"/>